<protein>
    <submittedName>
        <fullName evidence="1">Uncharacterized protein</fullName>
    </submittedName>
</protein>
<feature type="non-terminal residue" evidence="1">
    <location>
        <position position="1"/>
    </location>
</feature>
<name>X0XUM9_9ZZZZ</name>
<dbReference type="EMBL" id="BARS01047569">
    <property type="protein sequence ID" value="GAG28526.1"/>
    <property type="molecule type" value="Genomic_DNA"/>
</dbReference>
<comment type="caution">
    <text evidence="1">The sequence shown here is derived from an EMBL/GenBank/DDBJ whole genome shotgun (WGS) entry which is preliminary data.</text>
</comment>
<gene>
    <name evidence="1" type="ORF">S01H1_71436</name>
</gene>
<reference evidence="1" key="1">
    <citation type="journal article" date="2014" name="Front. Microbiol.">
        <title>High frequency of phylogenetically diverse reductive dehalogenase-homologous genes in deep subseafloor sedimentary metagenomes.</title>
        <authorList>
            <person name="Kawai M."/>
            <person name="Futagami T."/>
            <person name="Toyoda A."/>
            <person name="Takaki Y."/>
            <person name="Nishi S."/>
            <person name="Hori S."/>
            <person name="Arai W."/>
            <person name="Tsubouchi T."/>
            <person name="Morono Y."/>
            <person name="Uchiyama I."/>
            <person name="Ito T."/>
            <person name="Fujiyama A."/>
            <person name="Inagaki F."/>
            <person name="Takami H."/>
        </authorList>
    </citation>
    <scope>NUCLEOTIDE SEQUENCE</scope>
    <source>
        <strain evidence="1">Expedition CK06-06</strain>
    </source>
</reference>
<dbReference type="AlphaFoldDB" id="X0XUM9"/>
<evidence type="ECO:0000313" key="1">
    <source>
        <dbReference type="EMBL" id="GAG28526.1"/>
    </source>
</evidence>
<accession>X0XUM9</accession>
<organism evidence="1">
    <name type="scientific">marine sediment metagenome</name>
    <dbReference type="NCBI Taxonomy" id="412755"/>
    <lineage>
        <taxon>unclassified sequences</taxon>
        <taxon>metagenomes</taxon>
        <taxon>ecological metagenomes</taxon>
    </lineage>
</organism>
<proteinExistence type="predicted"/>
<sequence length="57" mass="6700">RYLVYLNRSRSLDLSGFFGGLKRSIVSGKILDGLEMNLLYTRARLEAIYRQQQPHER</sequence>